<evidence type="ECO:0000313" key="1">
    <source>
        <dbReference type="EMBL" id="GFJ76885.1"/>
    </source>
</evidence>
<dbReference type="SUPFAM" id="SSF52540">
    <property type="entry name" value="P-loop containing nucleoside triphosphate hydrolases"/>
    <property type="match status" value="1"/>
</dbReference>
<protein>
    <submittedName>
        <fullName evidence="1">Uncharacterized protein</fullName>
    </submittedName>
</protein>
<dbReference type="AlphaFoldDB" id="A0A6V8K7V7"/>
<comment type="caution">
    <text evidence="1">The sequence shown here is derived from an EMBL/GenBank/DDBJ whole genome shotgun (WGS) entry which is preliminary data.</text>
</comment>
<reference evidence="1 2" key="2">
    <citation type="submission" date="2020-03" db="EMBL/GenBank/DDBJ databases">
        <authorList>
            <person name="Ichikawa N."/>
            <person name="Kimura A."/>
            <person name="Kitahashi Y."/>
            <person name="Uohara A."/>
        </authorList>
    </citation>
    <scope>NUCLEOTIDE SEQUENCE [LARGE SCALE GENOMIC DNA]</scope>
    <source>
        <strain evidence="1 2">NBRC 108639</strain>
    </source>
</reference>
<gene>
    <name evidence="1" type="ORF">Phou_010650</name>
</gene>
<sequence>MDDDFFALLRRNVALLVESFWRAGYTNVVAGSFLRTYPDYLAFREVLAEPAAAVYLVDLRVARDVRDQRRLTRAKRTTREWRERVDLIPEDTSIREAAGADYRYLGIDTTDLDVAATVARIRAGIPEIYAP</sequence>
<dbReference type="Proteomes" id="UP000482800">
    <property type="component" value="Unassembled WGS sequence"/>
</dbReference>
<dbReference type="Gene3D" id="3.40.50.300">
    <property type="entry name" value="P-loop containing nucleotide triphosphate hydrolases"/>
    <property type="match status" value="1"/>
</dbReference>
<proteinExistence type="predicted"/>
<accession>A0A6V8K7V7</accession>
<reference evidence="1 2" key="1">
    <citation type="submission" date="2020-03" db="EMBL/GenBank/DDBJ databases">
        <title>Whole genome shotgun sequence of Phytohabitans houttuyneae NBRC 108639.</title>
        <authorList>
            <person name="Komaki H."/>
            <person name="Tamura T."/>
        </authorList>
    </citation>
    <scope>NUCLEOTIDE SEQUENCE [LARGE SCALE GENOMIC DNA]</scope>
    <source>
        <strain evidence="1 2">NBRC 108639</strain>
    </source>
</reference>
<dbReference type="EMBL" id="BLPF01000001">
    <property type="protein sequence ID" value="GFJ76885.1"/>
    <property type="molecule type" value="Genomic_DNA"/>
</dbReference>
<evidence type="ECO:0000313" key="2">
    <source>
        <dbReference type="Proteomes" id="UP000482800"/>
    </source>
</evidence>
<dbReference type="InterPro" id="IPR027417">
    <property type="entry name" value="P-loop_NTPase"/>
</dbReference>
<organism evidence="1 2">
    <name type="scientific">Phytohabitans houttuyneae</name>
    <dbReference type="NCBI Taxonomy" id="1076126"/>
    <lineage>
        <taxon>Bacteria</taxon>
        <taxon>Bacillati</taxon>
        <taxon>Actinomycetota</taxon>
        <taxon>Actinomycetes</taxon>
        <taxon>Micromonosporales</taxon>
        <taxon>Micromonosporaceae</taxon>
    </lineage>
</organism>
<keyword evidence="2" id="KW-1185">Reference proteome</keyword>
<name>A0A6V8K7V7_9ACTN</name>